<evidence type="ECO:0000313" key="1">
    <source>
        <dbReference type="EMBL" id="GIY04095.1"/>
    </source>
</evidence>
<keyword evidence="2" id="KW-1185">Reference proteome</keyword>
<dbReference type="AlphaFoldDB" id="A0AAV4Q3S3"/>
<organism evidence="1 2">
    <name type="scientific">Caerostris extrusa</name>
    <name type="common">Bark spider</name>
    <name type="synonym">Caerostris bankana</name>
    <dbReference type="NCBI Taxonomy" id="172846"/>
    <lineage>
        <taxon>Eukaryota</taxon>
        <taxon>Metazoa</taxon>
        <taxon>Ecdysozoa</taxon>
        <taxon>Arthropoda</taxon>
        <taxon>Chelicerata</taxon>
        <taxon>Arachnida</taxon>
        <taxon>Araneae</taxon>
        <taxon>Araneomorphae</taxon>
        <taxon>Entelegynae</taxon>
        <taxon>Araneoidea</taxon>
        <taxon>Araneidae</taxon>
        <taxon>Caerostris</taxon>
    </lineage>
</organism>
<dbReference type="Proteomes" id="UP001054945">
    <property type="component" value="Unassembled WGS sequence"/>
</dbReference>
<proteinExistence type="predicted"/>
<comment type="caution">
    <text evidence="1">The sequence shown here is derived from an EMBL/GenBank/DDBJ whole genome shotgun (WGS) entry which is preliminary data.</text>
</comment>
<accession>A0AAV4Q3S3</accession>
<reference evidence="1 2" key="1">
    <citation type="submission" date="2021-06" db="EMBL/GenBank/DDBJ databases">
        <title>Caerostris extrusa draft genome.</title>
        <authorList>
            <person name="Kono N."/>
            <person name="Arakawa K."/>
        </authorList>
    </citation>
    <scope>NUCLEOTIDE SEQUENCE [LARGE SCALE GENOMIC DNA]</scope>
</reference>
<dbReference type="EMBL" id="BPLR01005667">
    <property type="protein sequence ID" value="GIY04095.1"/>
    <property type="molecule type" value="Genomic_DNA"/>
</dbReference>
<gene>
    <name evidence="1" type="ORF">CEXT_61271</name>
</gene>
<evidence type="ECO:0000313" key="2">
    <source>
        <dbReference type="Proteomes" id="UP001054945"/>
    </source>
</evidence>
<protein>
    <submittedName>
        <fullName evidence="1">Uncharacterized protein</fullName>
    </submittedName>
</protein>
<feature type="non-terminal residue" evidence="1">
    <location>
        <position position="1"/>
    </location>
</feature>
<name>A0AAV4Q3S3_CAEEX</name>
<sequence length="33" mass="4012">RVTKKSQSITNFQFRLYSIVVFEQFDWISNLLC</sequence>